<gene>
    <name evidence="1" type="ORF">F9802_08920</name>
</gene>
<accession>A0A6I1FG43</accession>
<name>A0A6I1FG43_9BACI</name>
<dbReference type="InterPro" id="IPR014969">
    <property type="entry name" value="DNA_S_DndE"/>
</dbReference>
<dbReference type="Gene3D" id="1.10.1220.160">
    <property type="entry name" value="DNA sulphur modification protein DndE"/>
    <property type="match status" value="1"/>
</dbReference>
<dbReference type="InterPro" id="IPR038472">
    <property type="entry name" value="DndE_sf"/>
</dbReference>
<dbReference type="Proteomes" id="UP000429595">
    <property type="component" value="Unassembled WGS sequence"/>
</dbReference>
<dbReference type="Pfam" id="PF08870">
    <property type="entry name" value="DndE"/>
    <property type="match status" value="1"/>
</dbReference>
<reference evidence="1 2" key="1">
    <citation type="submission" date="2019-10" db="EMBL/GenBank/DDBJ databases">
        <title>Bacillus aerolatum sp. nov., isolated from bioaerosol of sport playgrounds.</title>
        <authorList>
            <person name="Chen P."/>
            <person name="Zhang G."/>
        </authorList>
    </citation>
    <scope>NUCLEOTIDE SEQUENCE [LARGE SCALE GENOMIC DNA]</scope>
    <source>
        <strain evidence="1 2">CX253</strain>
    </source>
</reference>
<proteinExistence type="predicted"/>
<dbReference type="AlphaFoldDB" id="A0A6I1FG43"/>
<sequence>MNFRLKTNTKTAEILKSLQSTTNLTPNILSRLAISLSLRDQNMPNSVQSDNGGLEFNRNTLTGDQDYFYKVLIRQHANRSVEEEDYFPGLFNAHLARGAELLEQEYKYSGNYDKFIVNLVKQIS</sequence>
<evidence type="ECO:0000313" key="2">
    <source>
        <dbReference type="Proteomes" id="UP000429595"/>
    </source>
</evidence>
<protein>
    <submittedName>
        <fullName evidence="1">DUF1832 domain-containing protein</fullName>
    </submittedName>
</protein>
<keyword evidence="2" id="KW-1185">Reference proteome</keyword>
<dbReference type="RefSeq" id="WP_152151068.1">
    <property type="nucleotide sequence ID" value="NZ_WEIO01000004.1"/>
</dbReference>
<evidence type="ECO:0000313" key="1">
    <source>
        <dbReference type="EMBL" id="KAB7707123.1"/>
    </source>
</evidence>
<organism evidence="1 2">
    <name type="scientific">Bacillus aerolatus</name>
    <dbReference type="NCBI Taxonomy" id="2653354"/>
    <lineage>
        <taxon>Bacteria</taxon>
        <taxon>Bacillati</taxon>
        <taxon>Bacillota</taxon>
        <taxon>Bacilli</taxon>
        <taxon>Bacillales</taxon>
        <taxon>Bacillaceae</taxon>
        <taxon>Bacillus</taxon>
    </lineage>
</organism>
<dbReference type="EMBL" id="WEIO01000004">
    <property type="protein sequence ID" value="KAB7707123.1"/>
    <property type="molecule type" value="Genomic_DNA"/>
</dbReference>
<comment type="caution">
    <text evidence="1">The sequence shown here is derived from an EMBL/GenBank/DDBJ whole genome shotgun (WGS) entry which is preliminary data.</text>
</comment>